<dbReference type="EMBL" id="JAFDVH010000047">
    <property type="protein sequence ID" value="KAG7453997.1"/>
    <property type="molecule type" value="Genomic_DNA"/>
</dbReference>
<accession>A0A9D3SZE4</accession>
<proteinExistence type="predicted"/>
<protein>
    <submittedName>
        <fullName evidence="1">Uncharacterized protein</fullName>
    </submittedName>
</protein>
<evidence type="ECO:0000313" key="1">
    <source>
        <dbReference type="EMBL" id="KAG7453997.1"/>
    </source>
</evidence>
<comment type="caution">
    <text evidence="1">The sequence shown here is derived from an EMBL/GenBank/DDBJ whole genome shotgun (WGS) entry which is preliminary data.</text>
</comment>
<organism evidence="1 2">
    <name type="scientific">Megalops atlanticus</name>
    <name type="common">Tarpon</name>
    <name type="synonym">Clupea gigantea</name>
    <dbReference type="NCBI Taxonomy" id="7932"/>
    <lineage>
        <taxon>Eukaryota</taxon>
        <taxon>Metazoa</taxon>
        <taxon>Chordata</taxon>
        <taxon>Craniata</taxon>
        <taxon>Vertebrata</taxon>
        <taxon>Euteleostomi</taxon>
        <taxon>Actinopterygii</taxon>
        <taxon>Neopterygii</taxon>
        <taxon>Teleostei</taxon>
        <taxon>Elopiformes</taxon>
        <taxon>Megalopidae</taxon>
        <taxon>Megalops</taxon>
    </lineage>
</organism>
<gene>
    <name evidence="1" type="ORF">MATL_G00264140</name>
</gene>
<dbReference type="Proteomes" id="UP001046870">
    <property type="component" value="Unassembled WGS sequence"/>
</dbReference>
<evidence type="ECO:0000313" key="2">
    <source>
        <dbReference type="Proteomes" id="UP001046870"/>
    </source>
</evidence>
<reference evidence="1" key="1">
    <citation type="submission" date="2021-01" db="EMBL/GenBank/DDBJ databases">
        <authorList>
            <person name="Zahm M."/>
            <person name="Roques C."/>
            <person name="Cabau C."/>
            <person name="Klopp C."/>
            <person name="Donnadieu C."/>
            <person name="Jouanno E."/>
            <person name="Lampietro C."/>
            <person name="Louis A."/>
            <person name="Herpin A."/>
            <person name="Echchiki A."/>
            <person name="Berthelot C."/>
            <person name="Parey E."/>
            <person name="Roest-Crollius H."/>
            <person name="Braasch I."/>
            <person name="Postlethwait J."/>
            <person name="Bobe J."/>
            <person name="Montfort J."/>
            <person name="Bouchez O."/>
            <person name="Begum T."/>
            <person name="Mejri S."/>
            <person name="Adams A."/>
            <person name="Chen W.-J."/>
            <person name="Guiguen Y."/>
        </authorList>
    </citation>
    <scope>NUCLEOTIDE SEQUENCE</scope>
    <source>
        <strain evidence="1">YG-15Mar2019-1</strain>
        <tissue evidence="1">Brain</tissue>
    </source>
</reference>
<sequence length="138" mass="14907">MWSLYDSLVVVGRGVSFCQGEIRGSWRIGTVLPVGGAVDQSPLGSSVSKDNQNSEGSLLSLVPRPHVTPLFSSCTPQSLTGRQAELLRSRAASAEEATTNRPFYDRRTYELCPHHTCGLRGYGDGVRSRELPAGADEI</sequence>
<name>A0A9D3SZE4_MEGAT</name>
<keyword evidence="2" id="KW-1185">Reference proteome</keyword>
<dbReference type="AlphaFoldDB" id="A0A9D3SZE4"/>